<dbReference type="Gene3D" id="3.40.50.300">
    <property type="entry name" value="P-loop containing nucleotide triphosphate hydrolases"/>
    <property type="match status" value="1"/>
</dbReference>
<feature type="compositionally biased region" description="Polar residues" evidence="4">
    <location>
        <begin position="392"/>
        <end position="410"/>
    </location>
</feature>
<dbReference type="Proteomes" id="UP001174997">
    <property type="component" value="Unassembled WGS sequence"/>
</dbReference>
<dbReference type="InterPro" id="IPR020472">
    <property type="entry name" value="WD40_PAC1"/>
</dbReference>
<feature type="compositionally biased region" description="Basic and acidic residues" evidence="4">
    <location>
        <begin position="73"/>
        <end position="103"/>
    </location>
</feature>
<comment type="caution">
    <text evidence="7">The sequence shown here is derived from an EMBL/GenBank/DDBJ whole genome shotgun (WGS) entry which is preliminary data.</text>
</comment>
<dbReference type="SMART" id="SM00320">
    <property type="entry name" value="WD40"/>
    <property type="match status" value="12"/>
</dbReference>
<feature type="repeat" description="WD" evidence="3">
    <location>
        <begin position="1322"/>
        <end position="1363"/>
    </location>
</feature>
<evidence type="ECO:0000313" key="8">
    <source>
        <dbReference type="Proteomes" id="UP001174997"/>
    </source>
</evidence>
<feature type="repeat" description="WD" evidence="3">
    <location>
        <begin position="1231"/>
        <end position="1272"/>
    </location>
</feature>
<feature type="compositionally biased region" description="Pro residues" evidence="4">
    <location>
        <begin position="63"/>
        <end position="72"/>
    </location>
</feature>
<feature type="domain" description="NWD NACHT-NTPase N-terminal" evidence="5">
    <location>
        <begin position="118"/>
        <end position="293"/>
    </location>
</feature>
<dbReference type="EMBL" id="JAULSY010000232">
    <property type="protein sequence ID" value="KAK0654006.1"/>
    <property type="molecule type" value="Genomic_DNA"/>
</dbReference>
<dbReference type="InterPro" id="IPR056884">
    <property type="entry name" value="NPHP3-like_N"/>
</dbReference>
<name>A0AA40CWI3_9PEZI</name>
<dbReference type="PROSITE" id="PS00678">
    <property type="entry name" value="WD_REPEATS_1"/>
    <property type="match status" value="2"/>
</dbReference>
<proteinExistence type="predicted"/>
<dbReference type="InterPro" id="IPR015943">
    <property type="entry name" value="WD40/YVTN_repeat-like_dom_sf"/>
</dbReference>
<dbReference type="Pfam" id="PF17100">
    <property type="entry name" value="NACHT_N"/>
    <property type="match status" value="1"/>
</dbReference>
<dbReference type="Pfam" id="PF00400">
    <property type="entry name" value="WD40"/>
    <property type="match status" value="9"/>
</dbReference>
<reference evidence="7" key="1">
    <citation type="submission" date="2023-06" db="EMBL/GenBank/DDBJ databases">
        <title>Genome-scale phylogeny and comparative genomics of the fungal order Sordariales.</title>
        <authorList>
            <consortium name="Lawrence Berkeley National Laboratory"/>
            <person name="Hensen N."/>
            <person name="Bonometti L."/>
            <person name="Westerberg I."/>
            <person name="Brannstrom I.O."/>
            <person name="Guillou S."/>
            <person name="Cros-Aarteil S."/>
            <person name="Calhoun S."/>
            <person name="Haridas S."/>
            <person name="Kuo A."/>
            <person name="Mondo S."/>
            <person name="Pangilinan J."/>
            <person name="Riley R."/>
            <person name="Labutti K."/>
            <person name="Andreopoulos B."/>
            <person name="Lipzen A."/>
            <person name="Chen C."/>
            <person name="Yanf M."/>
            <person name="Daum C."/>
            <person name="Ng V."/>
            <person name="Clum A."/>
            <person name="Steindorff A."/>
            <person name="Ohm R."/>
            <person name="Martin F."/>
            <person name="Silar P."/>
            <person name="Natvig D."/>
            <person name="Lalanne C."/>
            <person name="Gautier V."/>
            <person name="Ament-Velasquez S.L."/>
            <person name="Kruys A."/>
            <person name="Hutchinson M.I."/>
            <person name="Powell A.J."/>
            <person name="Barry K."/>
            <person name="Miller A.N."/>
            <person name="Grigoriev I.V."/>
            <person name="Debuchy R."/>
            <person name="Gladieux P."/>
            <person name="Thoren M.H."/>
            <person name="Johannesson H."/>
        </authorList>
    </citation>
    <scope>NUCLEOTIDE SEQUENCE</scope>
    <source>
        <strain evidence="7">CBS 307.81</strain>
    </source>
</reference>
<feature type="compositionally biased region" description="Basic and acidic residues" evidence="4">
    <location>
        <begin position="411"/>
        <end position="436"/>
    </location>
</feature>
<dbReference type="Pfam" id="PF24883">
    <property type="entry name" value="NPHP3_N"/>
    <property type="match status" value="1"/>
</dbReference>
<feature type="repeat" description="WD" evidence="3">
    <location>
        <begin position="1275"/>
        <end position="1317"/>
    </location>
</feature>
<accession>A0AA40CWI3</accession>
<dbReference type="InterPro" id="IPR031359">
    <property type="entry name" value="NACHT_N"/>
</dbReference>
<dbReference type="InterPro" id="IPR027417">
    <property type="entry name" value="P-loop_NTPase"/>
</dbReference>
<keyword evidence="2" id="KW-0677">Repeat</keyword>
<dbReference type="SUPFAM" id="SSF52540">
    <property type="entry name" value="P-loop containing nucleoside triphosphate hydrolases"/>
    <property type="match status" value="1"/>
</dbReference>
<feature type="repeat" description="WD" evidence="3">
    <location>
        <begin position="1373"/>
        <end position="1414"/>
    </location>
</feature>
<sequence length="1624" mass="179405">MEELSNSSSENMSRRLGRSKLWRLFRARDRGVGSSVGDSLVSRSSTTRSDDPNTGKHSNNTAPPLPVPPPEPPSEKSPTDGDEPRDVQPDHEEAQNLKPEFKEPSSAPSQSQDNAAPQMWATSYAQVGLLAPELCISYEKALSKYNSQHDTSLQVSGAAVDNPAEPVHQAKMDQVLEAWFAEQTVTPSVNTNWNDVASLLQASWLKTSQPSLPWVAVCLAVENAFNPTTNLPRGVYDGICFVVSRLEWYCLLSQLVGQARMSTKDDDRIEGLEHALGNLYRTVLHYCIMAACYRQDEDFGTEPNRAPGASLKADLLEMERALPASTNGQNIEVQLQQLFEPAKSSRSSYLEEQRGDQANGESQTVVAGPEATQSGDDGSETEEASVEAPNKPSESLVNAEEQQGSEQANRGSDHVENKSEATRSRDDGTETKDDSVKASTQPDSTEVLVDANQEGLHAHLLKDLDGFDSDIGHWLTSTPQFSKFRDWESGDNSRVLWMSGRPGCGKSKVLSTMVRQLLGDGEVEGRDGADIYFASGDGNPGTGSPAAVVADLVQQVRQKHDYLGKYLAEKQKDIGQEEVNGPSAFSVMSEVLYSMSRDERFRPAYFVLDAVDECFIDGVSTTSKEHALDQLSALVSATTENASNVRWLVSIDSTAAERTGQQGHLHLHLDVDNDALRAAARHYIVSRIRQLTPGILHDDGSLTDIEAEFLNKSDGNFLWISLASSFIESHGTPWNMQHILNGLPSGVTALYGYALNWASQLPWEDSTYCERILQFSALASRPLLLTEVADLASLPPGFSLRLFVEKRCFTFLKVVDGALHFVHHSGRQFLESEYQLITNIPRIHSEITQGCIRFLKRSFQHATRPELVSSHYATINWMKHLAKAETLDEDDHTIDEVFKFVDGFFLQWLESLASNKHQRQAVGELLGLETTLETKLREASKASRPVVKIQELLGLIQDATRVLQLHQTSKSPQNLNVRNSYLFYIRGGGVRDDYWSTVFPWLSSPPDVVRHSSPELFALKGHQDWPRSCEYSPDGLFLASSSDDSTIRIWHTMTGELLNVLRIDYEWIYRVIYSSKGFMAALAGGSITVWNSSTYIVRHRLSASDIGKGHGSFQDIAFSQDGSLLAAASGSSIGIWNLPSFDSPTVLNLEGDSDIRFVTFSPDGSSLAVTSARNVALVRTEDGKVIRSFTTDSQALNPRFSPDSRHLAAGSASGHIYLWDLHSEEGTHKSVSGHRDWVRSVSFSMDGTHLASGSDDNEIRIWNIKSGEAQAQRVLKGSEGNLMWVVFSPISPRHLASASREGTIRLWDVTVDEDSIEPHEKPVHHSRPINFIVLSPDGKTIASGCDGGYLNLWDGDSGSHRHKLTVDSTAGSNPPHGGSVHWLAFSPDSTMLVSTATEDNFFLWNAQDGSLIRNLTGHRDWVRSAVFSPDGTRIASASDDRTVRLWDVQDGDSDKEGSKFYRGHSDYVYSLAFSANGRYLASGGDDSYIRVRDLLLGDSLEQDLSGKELGPCPRTRGLAFFPSGDRIISASIDGCLKIWQWRSGRCLETFQTKTETYFDMRFESPLTDYVLTELGAQLLPSSGGRPLPQPAWCSYGVVVDRKENRDGAAFWITYKDRKLPSLLA</sequence>
<feature type="region of interest" description="Disordered" evidence="4">
    <location>
        <begin position="344"/>
        <end position="445"/>
    </location>
</feature>
<gene>
    <name evidence="7" type="ORF">QBC41DRAFT_351563</name>
</gene>
<feature type="repeat" description="WD" evidence="3">
    <location>
        <begin position="1019"/>
        <end position="1060"/>
    </location>
</feature>
<feature type="region of interest" description="Disordered" evidence="4">
    <location>
        <begin position="26"/>
        <end position="116"/>
    </location>
</feature>
<feature type="repeat" description="WD" evidence="3">
    <location>
        <begin position="1461"/>
        <end position="1502"/>
    </location>
</feature>
<feature type="compositionally biased region" description="Low complexity" evidence="4">
    <location>
        <begin position="32"/>
        <end position="45"/>
    </location>
</feature>
<evidence type="ECO:0000259" key="6">
    <source>
        <dbReference type="Pfam" id="PF24883"/>
    </source>
</evidence>
<feature type="repeat" description="WD" evidence="3">
    <location>
        <begin position="1518"/>
        <end position="1549"/>
    </location>
</feature>
<evidence type="ECO:0000256" key="3">
    <source>
        <dbReference type="PROSITE-ProRule" id="PRU00221"/>
    </source>
</evidence>
<dbReference type="PRINTS" id="PR00320">
    <property type="entry name" value="GPROTEINBRPT"/>
</dbReference>
<evidence type="ECO:0000256" key="4">
    <source>
        <dbReference type="SAM" id="MobiDB-lite"/>
    </source>
</evidence>
<dbReference type="InterPro" id="IPR001680">
    <property type="entry name" value="WD40_rpt"/>
</dbReference>
<keyword evidence="1 3" id="KW-0853">WD repeat</keyword>
<feature type="domain" description="Nephrocystin 3-like N-terminal" evidence="6">
    <location>
        <begin position="472"/>
        <end position="650"/>
    </location>
</feature>
<feature type="repeat" description="WD" evidence="3">
    <location>
        <begin position="1415"/>
        <end position="1456"/>
    </location>
</feature>
<dbReference type="PANTHER" id="PTHR19879:SF9">
    <property type="entry name" value="TRANSCRIPTION INITIATION FACTOR TFIID SUBUNIT 5"/>
    <property type="match status" value="1"/>
</dbReference>
<dbReference type="InterPro" id="IPR019775">
    <property type="entry name" value="WD40_repeat_CS"/>
</dbReference>
<evidence type="ECO:0000259" key="5">
    <source>
        <dbReference type="Pfam" id="PF17100"/>
    </source>
</evidence>
<dbReference type="CDD" id="cd00200">
    <property type="entry name" value="WD40"/>
    <property type="match status" value="2"/>
</dbReference>
<feature type="compositionally biased region" description="Polar residues" evidence="4">
    <location>
        <begin position="106"/>
        <end position="116"/>
    </location>
</feature>
<dbReference type="PROSITE" id="PS50294">
    <property type="entry name" value="WD_REPEATS_REGION"/>
    <property type="match status" value="4"/>
</dbReference>
<evidence type="ECO:0000256" key="1">
    <source>
        <dbReference type="ARBA" id="ARBA00022574"/>
    </source>
</evidence>
<dbReference type="SUPFAM" id="SSF50978">
    <property type="entry name" value="WD40 repeat-like"/>
    <property type="match status" value="2"/>
</dbReference>
<dbReference type="Gene3D" id="2.130.10.10">
    <property type="entry name" value="YVTN repeat-like/Quinoprotein amine dehydrogenase"/>
    <property type="match status" value="5"/>
</dbReference>
<feature type="compositionally biased region" description="Polar residues" evidence="4">
    <location>
        <begin position="359"/>
        <end position="376"/>
    </location>
</feature>
<dbReference type="InterPro" id="IPR036322">
    <property type="entry name" value="WD40_repeat_dom_sf"/>
</dbReference>
<protein>
    <submittedName>
        <fullName evidence="7">WD40-repeat-containing domain protein</fullName>
    </submittedName>
</protein>
<dbReference type="PANTHER" id="PTHR19879">
    <property type="entry name" value="TRANSCRIPTION INITIATION FACTOR TFIID"/>
    <property type="match status" value="1"/>
</dbReference>
<keyword evidence="8" id="KW-1185">Reference proteome</keyword>
<evidence type="ECO:0000313" key="7">
    <source>
        <dbReference type="EMBL" id="KAK0654006.1"/>
    </source>
</evidence>
<feature type="repeat" description="WD" evidence="3">
    <location>
        <begin position="1200"/>
        <end position="1229"/>
    </location>
</feature>
<evidence type="ECO:0000256" key="2">
    <source>
        <dbReference type="ARBA" id="ARBA00022737"/>
    </source>
</evidence>
<dbReference type="PROSITE" id="PS50082">
    <property type="entry name" value="WD_REPEATS_2"/>
    <property type="match status" value="9"/>
</dbReference>
<organism evidence="7 8">
    <name type="scientific">Cercophora samala</name>
    <dbReference type="NCBI Taxonomy" id="330535"/>
    <lineage>
        <taxon>Eukaryota</taxon>
        <taxon>Fungi</taxon>
        <taxon>Dikarya</taxon>
        <taxon>Ascomycota</taxon>
        <taxon>Pezizomycotina</taxon>
        <taxon>Sordariomycetes</taxon>
        <taxon>Sordariomycetidae</taxon>
        <taxon>Sordariales</taxon>
        <taxon>Lasiosphaeriaceae</taxon>
        <taxon>Cercophora</taxon>
    </lineage>
</organism>